<evidence type="ECO:0000313" key="3">
    <source>
        <dbReference type="Proteomes" id="UP001299012"/>
    </source>
</evidence>
<dbReference type="SUPFAM" id="SSF53335">
    <property type="entry name" value="S-adenosyl-L-methionine-dependent methyltransferases"/>
    <property type="match status" value="1"/>
</dbReference>
<feature type="domain" description="Methyltransferase" evidence="1">
    <location>
        <begin position="116"/>
        <end position="196"/>
    </location>
</feature>
<evidence type="ECO:0000313" key="2">
    <source>
        <dbReference type="EMBL" id="MCG0065316.1"/>
    </source>
</evidence>
<dbReference type="Proteomes" id="UP001299012">
    <property type="component" value="Unassembled WGS sequence"/>
</dbReference>
<name>A0ABS9JIB7_9ACTN</name>
<proteinExistence type="predicted"/>
<keyword evidence="3" id="KW-1185">Reference proteome</keyword>
<accession>A0ABS9JIB7</accession>
<dbReference type="Gene3D" id="3.40.50.150">
    <property type="entry name" value="Vaccinia Virus protein VP39"/>
    <property type="match status" value="1"/>
</dbReference>
<dbReference type="InterPro" id="IPR041698">
    <property type="entry name" value="Methyltransf_25"/>
</dbReference>
<organism evidence="2 3">
    <name type="scientific">Streptomyces tricolor</name>
    <dbReference type="NCBI Taxonomy" id="68277"/>
    <lineage>
        <taxon>Bacteria</taxon>
        <taxon>Bacillati</taxon>
        <taxon>Actinomycetota</taxon>
        <taxon>Actinomycetes</taxon>
        <taxon>Kitasatosporales</taxon>
        <taxon>Streptomycetaceae</taxon>
        <taxon>Streptomyces</taxon>
        <taxon>Streptomyces violaceoruber group</taxon>
    </lineage>
</organism>
<comment type="caution">
    <text evidence="2">The sequence shown here is derived from an EMBL/GenBank/DDBJ whole genome shotgun (WGS) entry which is preliminary data.</text>
</comment>
<dbReference type="EMBL" id="JAKKZF010000070">
    <property type="protein sequence ID" value="MCG0065316.1"/>
    <property type="molecule type" value="Genomic_DNA"/>
</dbReference>
<dbReference type="RefSeq" id="WP_086696667.1">
    <property type="nucleotide sequence ID" value="NZ_JAKKZF010000070.1"/>
</dbReference>
<dbReference type="Pfam" id="PF13649">
    <property type="entry name" value="Methyltransf_25"/>
    <property type="match status" value="1"/>
</dbReference>
<dbReference type="GO" id="GO:0032259">
    <property type="term" value="P:methylation"/>
    <property type="evidence" value="ECO:0007669"/>
    <property type="project" value="UniProtKB-KW"/>
</dbReference>
<protein>
    <submittedName>
        <fullName evidence="2">Class I SAM-dependent methyltransferase</fullName>
    </submittedName>
</protein>
<sequence length="383" mass="41353">MDWQSKASALADRVTDPDSRWLAPVARTARHELIPRWWEPDDSGQWALRDGPSDPEAWAEAAYADISLITRVGTLHADQAEPGDQPEGLPTSSATMPSLVVRMLRHGRLGDGLSLLDLGTGAGGLTAYACRRLGDACVTSLDVDPYLVSAAGERLAAMGHHPKMVTADAAEHVPGSYDRIVSTVALSPGPALRAVLGALETGGRIATTLARTSLIITGWKTQQGNVVGQVERDMAGFMLTRSGDDYPPPSGLAELFTSAREDDGEVTSTGRYPVVDVGNAWELRSMLEVTTPGVELGYETHERRRTAYLVHPDGSWARATAEWIDPPEVHQSGPQRLWDALERIRNRLNAEGSLPLLGARVLITPEGVCHLFRGHWHASMGAD</sequence>
<evidence type="ECO:0000259" key="1">
    <source>
        <dbReference type="Pfam" id="PF13649"/>
    </source>
</evidence>
<keyword evidence="2" id="KW-0489">Methyltransferase</keyword>
<dbReference type="CDD" id="cd02440">
    <property type="entry name" value="AdoMet_MTases"/>
    <property type="match status" value="1"/>
</dbReference>
<gene>
    <name evidence="2" type="ORF">L0F81_18790</name>
</gene>
<dbReference type="GO" id="GO:0008168">
    <property type="term" value="F:methyltransferase activity"/>
    <property type="evidence" value="ECO:0007669"/>
    <property type="project" value="UniProtKB-KW"/>
</dbReference>
<reference evidence="2 3" key="1">
    <citation type="submission" date="2022-01" db="EMBL/GenBank/DDBJ databases">
        <title>Draft Genome Sequences of Seven Type Strains of the Genus Streptomyces.</title>
        <authorList>
            <person name="Aziz S."/>
            <person name="Coretto E."/>
            <person name="Chronakova A."/>
            <person name="Sproer C."/>
            <person name="Huber K."/>
            <person name="Nouioui I."/>
            <person name="Gross H."/>
        </authorList>
    </citation>
    <scope>NUCLEOTIDE SEQUENCE [LARGE SCALE GENOMIC DNA]</scope>
    <source>
        <strain evidence="2 3">DSM 41685</strain>
    </source>
</reference>
<keyword evidence="2" id="KW-0808">Transferase</keyword>
<dbReference type="InterPro" id="IPR029063">
    <property type="entry name" value="SAM-dependent_MTases_sf"/>
</dbReference>